<protein>
    <submittedName>
        <fullName evidence="2">Oidioi.mRNA.OKI2018_I69.chr1.g2948.t1.cds</fullName>
    </submittedName>
</protein>
<keyword evidence="3" id="KW-1185">Reference proteome</keyword>
<dbReference type="EMBL" id="OU015566">
    <property type="protein sequence ID" value="CAG5106672.1"/>
    <property type="molecule type" value="Genomic_DNA"/>
</dbReference>
<organism evidence="2 3">
    <name type="scientific">Oikopleura dioica</name>
    <name type="common">Tunicate</name>
    <dbReference type="NCBI Taxonomy" id="34765"/>
    <lineage>
        <taxon>Eukaryota</taxon>
        <taxon>Metazoa</taxon>
        <taxon>Chordata</taxon>
        <taxon>Tunicata</taxon>
        <taxon>Appendicularia</taxon>
        <taxon>Copelata</taxon>
        <taxon>Oikopleuridae</taxon>
        <taxon>Oikopleura</taxon>
    </lineage>
</organism>
<name>A0ABN7SZ32_OIKDI</name>
<evidence type="ECO:0000313" key="3">
    <source>
        <dbReference type="Proteomes" id="UP001158576"/>
    </source>
</evidence>
<feature type="compositionally biased region" description="Low complexity" evidence="1">
    <location>
        <begin position="90"/>
        <end position="102"/>
    </location>
</feature>
<accession>A0ABN7SZ32</accession>
<proteinExistence type="predicted"/>
<reference evidence="2 3" key="1">
    <citation type="submission" date="2021-04" db="EMBL/GenBank/DDBJ databases">
        <authorList>
            <person name="Bliznina A."/>
        </authorList>
    </citation>
    <scope>NUCLEOTIDE SEQUENCE [LARGE SCALE GENOMIC DNA]</scope>
</reference>
<dbReference type="Proteomes" id="UP001158576">
    <property type="component" value="Chromosome 1"/>
</dbReference>
<feature type="region of interest" description="Disordered" evidence="1">
    <location>
        <begin position="46"/>
        <end position="102"/>
    </location>
</feature>
<evidence type="ECO:0000313" key="2">
    <source>
        <dbReference type="EMBL" id="CAG5106672.1"/>
    </source>
</evidence>
<sequence length="102" mass="11611">MERTPIVPGLLDLSFQQEHKKPAKDAKKRYYNQLEEIFAKHRRIRTKGQNEKIIPSNHRSNITTGDNREDNGSDTGSDISRESATFGGETMTTDDATWDTTN</sequence>
<gene>
    <name evidence="2" type="ORF">OKIOD_LOCUS11713</name>
</gene>
<evidence type="ECO:0000256" key="1">
    <source>
        <dbReference type="SAM" id="MobiDB-lite"/>
    </source>
</evidence>